<evidence type="ECO:0000313" key="5">
    <source>
        <dbReference type="EMBL" id="AYR23341.1"/>
    </source>
</evidence>
<dbReference type="InterPro" id="IPR009057">
    <property type="entry name" value="Homeodomain-like_sf"/>
</dbReference>
<dbReference type="InterPro" id="IPR018060">
    <property type="entry name" value="HTH_AraC"/>
</dbReference>
<dbReference type="Pfam" id="PF12833">
    <property type="entry name" value="HTH_18"/>
    <property type="match status" value="1"/>
</dbReference>
<dbReference type="GO" id="GO:0043565">
    <property type="term" value="F:sequence-specific DNA binding"/>
    <property type="evidence" value="ECO:0007669"/>
    <property type="project" value="InterPro"/>
</dbReference>
<dbReference type="RefSeq" id="WP_061790205.1">
    <property type="nucleotide sequence ID" value="NZ_CP024996.1"/>
</dbReference>
<name>A0AAD0U6T9_9BURK</name>
<feature type="domain" description="HTH araC/xylS-type" evidence="4">
    <location>
        <begin position="154"/>
        <end position="252"/>
    </location>
</feature>
<evidence type="ECO:0000313" key="6">
    <source>
        <dbReference type="Proteomes" id="UP000269199"/>
    </source>
</evidence>
<proteinExistence type="predicted"/>
<gene>
    <name evidence="5" type="ORF">RC54_05675</name>
</gene>
<dbReference type="SMART" id="SM00342">
    <property type="entry name" value="HTH_ARAC"/>
    <property type="match status" value="1"/>
</dbReference>
<dbReference type="SUPFAM" id="SSF46689">
    <property type="entry name" value="Homeodomain-like"/>
    <property type="match status" value="2"/>
</dbReference>
<accession>A0AAD0U6T9</accession>
<evidence type="ECO:0000256" key="1">
    <source>
        <dbReference type="ARBA" id="ARBA00023015"/>
    </source>
</evidence>
<keyword evidence="3" id="KW-0804">Transcription</keyword>
<dbReference type="PROSITE" id="PS01124">
    <property type="entry name" value="HTH_ARAC_FAMILY_2"/>
    <property type="match status" value="1"/>
</dbReference>
<dbReference type="InterPro" id="IPR050204">
    <property type="entry name" value="AraC_XylS_family_regulators"/>
</dbReference>
<dbReference type="EMBL" id="CP024996">
    <property type="protein sequence ID" value="AYR23341.1"/>
    <property type="molecule type" value="Genomic_DNA"/>
</dbReference>
<sequence>MPTLTLPPGELPLPQLHLRSYREQTLADRHDFSQLVLPLAGRLELDIAGHQGYADSLTAAFVEPGAWHETRAGGSNRALVLDLAPHAVDTLQLEALARRAFVPLTAAASKLVEFMALSLAQSTAPAAGHALHHWVPLLLDTLAQQPPQVKSRLHRMLARVEAQAAQPWTVADMAALAAISPSRLHEWFQQELGTSPRAWLAEVRLAQACQLLRTSKLPVAAIAQRCGYGDQSAMTHAMRKLRGTTPSAYRKQYRA</sequence>
<evidence type="ECO:0000256" key="3">
    <source>
        <dbReference type="ARBA" id="ARBA00023163"/>
    </source>
</evidence>
<dbReference type="Gene3D" id="1.10.10.60">
    <property type="entry name" value="Homeodomain-like"/>
    <property type="match status" value="1"/>
</dbReference>
<protein>
    <submittedName>
        <fullName evidence="5">AraC family transcriptional regulator</fullName>
    </submittedName>
</protein>
<dbReference type="PANTHER" id="PTHR46796">
    <property type="entry name" value="HTH-TYPE TRANSCRIPTIONAL ACTIVATOR RHAS-RELATED"/>
    <property type="match status" value="1"/>
</dbReference>
<keyword evidence="1" id="KW-0805">Transcription regulation</keyword>
<keyword evidence="2" id="KW-0238">DNA-binding</keyword>
<organism evidence="5 6">
    <name type="scientific">Herbaspirillum rubrisubalbicans</name>
    <dbReference type="NCBI Taxonomy" id="80842"/>
    <lineage>
        <taxon>Bacteria</taxon>
        <taxon>Pseudomonadati</taxon>
        <taxon>Pseudomonadota</taxon>
        <taxon>Betaproteobacteria</taxon>
        <taxon>Burkholderiales</taxon>
        <taxon>Oxalobacteraceae</taxon>
        <taxon>Herbaspirillum</taxon>
    </lineage>
</organism>
<evidence type="ECO:0000256" key="2">
    <source>
        <dbReference type="ARBA" id="ARBA00023125"/>
    </source>
</evidence>
<evidence type="ECO:0000259" key="4">
    <source>
        <dbReference type="PROSITE" id="PS01124"/>
    </source>
</evidence>
<dbReference type="AlphaFoldDB" id="A0AAD0U6T9"/>
<dbReference type="GO" id="GO:0003700">
    <property type="term" value="F:DNA-binding transcription factor activity"/>
    <property type="evidence" value="ECO:0007669"/>
    <property type="project" value="InterPro"/>
</dbReference>
<reference evidence="5 6" key="1">
    <citation type="submission" date="2017-11" db="EMBL/GenBank/DDBJ databases">
        <title>Complete genome sequence of Herbaspirillum rubrisubalbicans DSM 11543.</title>
        <authorList>
            <person name="Chen M."/>
            <person name="An Q."/>
        </authorList>
    </citation>
    <scope>NUCLEOTIDE SEQUENCE [LARGE SCALE GENOMIC DNA]</scope>
    <source>
        <strain evidence="5 6">DSM 11543</strain>
    </source>
</reference>
<dbReference type="Proteomes" id="UP000269199">
    <property type="component" value="Chromosome"/>
</dbReference>